<evidence type="ECO:0000256" key="2">
    <source>
        <dbReference type="ARBA" id="ARBA00022679"/>
    </source>
</evidence>
<dbReference type="PANTHER" id="PTHR10629:SF52">
    <property type="entry name" value="DNA (CYTOSINE-5)-METHYLTRANSFERASE 1"/>
    <property type="match status" value="1"/>
</dbReference>
<evidence type="ECO:0000313" key="10">
    <source>
        <dbReference type="Proteomes" id="UP000585681"/>
    </source>
</evidence>
<keyword evidence="4" id="KW-0680">Restriction system</keyword>
<dbReference type="Gene3D" id="3.40.50.150">
    <property type="entry name" value="Vaccinia Virus protein VP39"/>
    <property type="match status" value="1"/>
</dbReference>
<protein>
    <recommendedName>
        <fullName evidence="8">Cytosine-specific methyltransferase</fullName>
        <ecNumber evidence="8">2.1.1.37</ecNumber>
    </recommendedName>
</protein>
<dbReference type="PROSITE" id="PS51679">
    <property type="entry name" value="SAM_MT_C5"/>
    <property type="match status" value="1"/>
</dbReference>
<feature type="active site" evidence="6">
    <location>
        <position position="80"/>
    </location>
</feature>
<dbReference type="InterPro" id="IPR031303">
    <property type="entry name" value="C5_meth_CS"/>
</dbReference>
<dbReference type="Pfam" id="PF00145">
    <property type="entry name" value="DNA_methylase"/>
    <property type="match status" value="1"/>
</dbReference>
<dbReference type="GO" id="GO:0003677">
    <property type="term" value="F:DNA binding"/>
    <property type="evidence" value="ECO:0007669"/>
    <property type="project" value="TreeGrafter"/>
</dbReference>
<dbReference type="InterPro" id="IPR029063">
    <property type="entry name" value="SAM-dependent_MTases_sf"/>
</dbReference>
<accession>A0A840CMB4</accession>
<evidence type="ECO:0000256" key="1">
    <source>
        <dbReference type="ARBA" id="ARBA00022603"/>
    </source>
</evidence>
<dbReference type="GO" id="GO:0009307">
    <property type="term" value="P:DNA restriction-modification system"/>
    <property type="evidence" value="ECO:0007669"/>
    <property type="project" value="UniProtKB-KW"/>
</dbReference>
<keyword evidence="3 6" id="KW-0949">S-adenosyl-L-methionine</keyword>
<evidence type="ECO:0000256" key="5">
    <source>
        <dbReference type="ARBA" id="ARBA00047422"/>
    </source>
</evidence>
<keyword evidence="10" id="KW-1185">Reference proteome</keyword>
<keyword evidence="2 6" id="KW-0808">Transferase</keyword>
<dbReference type="PROSITE" id="PS00094">
    <property type="entry name" value="C5_MTASE_1"/>
    <property type="match status" value="1"/>
</dbReference>
<dbReference type="AlphaFoldDB" id="A0A840CMB4"/>
<comment type="catalytic activity">
    <reaction evidence="5 8">
        <text>a 2'-deoxycytidine in DNA + S-adenosyl-L-methionine = a 5-methyl-2'-deoxycytidine in DNA + S-adenosyl-L-homocysteine + H(+)</text>
        <dbReference type="Rhea" id="RHEA:13681"/>
        <dbReference type="Rhea" id="RHEA-COMP:11369"/>
        <dbReference type="Rhea" id="RHEA-COMP:11370"/>
        <dbReference type="ChEBI" id="CHEBI:15378"/>
        <dbReference type="ChEBI" id="CHEBI:57856"/>
        <dbReference type="ChEBI" id="CHEBI:59789"/>
        <dbReference type="ChEBI" id="CHEBI:85452"/>
        <dbReference type="ChEBI" id="CHEBI:85454"/>
        <dbReference type="EC" id="2.1.1.37"/>
    </reaction>
</comment>
<dbReference type="RefSeq" id="WP_082386618.1">
    <property type="nucleotide sequence ID" value="NZ_JACIEQ010000012.1"/>
</dbReference>
<evidence type="ECO:0000256" key="3">
    <source>
        <dbReference type="ARBA" id="ARBA00022691"/>
    </source>
</evidence>
<proteinExistence type="inferred from homology"/>
<evidence type="ECO:0000256" key="7">
    <source>
        <dbReference type="RuleBase" id="RU000416"/>
    </source>
</evidence>
<dbReference type="SUPFAM" id="SSF53335">
    <property type="entry name" value="S-adenosyl-L-methionine-dependent methyltransferases"/>
    <property type="match status" value="1"/>
</dbReference>
<comment type="similarity">
    <text evidence="6 7">Belongs to the class I-like SAM-binding methyltransferase superfamily. C5-methyltransferase family.</text>
</comment>
<dbReference type="PANTHER" id="PTHR10629">
    <property type="entry name" value="CYTOSINE-SPECIFIC METHYLTRANSFERASE"/>
    <property type="match status" value="1"/>
</dbReference>
<keyword evidence="1 6" id="KW-0489">Methyltransferase</keyword>
<dbReference type="Gene3D" id="3.90.120.10">
    <property type="entry name" value="DNA Methylase, subunit A, domain 2"/>
    <property type="match status" value="1"/>
</dbReference>
<gene>
    <name evidence="9" type="ORF">GGR17_003712</name>
</gene>
<evidence type="ECO:0000256" key="6">
    <source>
        <dbReference type="PROSITE-ProRule" id="PRU01016"/>
    </source>
</evidence>
<dbReference type="InterPro" id="IPR018117">
    <property type="entry name" value="C5_DNA_meth_AS"/>
</dbReference>
<sequence>MKPTAIDLFCGAGGLSLGLQSAGFNVVGAFDAWEPAVRSYRQNFRHHPCFKEDVAALTSERLGRLGLPKEVDLVAGGPPCQGFSIQRIGADEDVRNDLVLEFVRLAAAMRAKVFLMENVTGLLGARGRVVLNRFEELAQTLGYEVRTKVLNAADFGLPQLRKRVFVVGIRHDVSGDFVFPEPCVLRHQTVAEALAGLPPPAKERCTMPADPLHIVTPLSPLNRLRIEAVPPGGGFEDLPLELRSNCHKAGAERIGHRAVYGRLHPDKPAGTITAMFDSFTRGRFGHPFEHRNLTLREGARLQGFPDDYAFVGSKREMTKQIGNAIPPPLAKAVGTSLRQTLLEDASLFDEDTALPLLREA</sequence>
<dbReference type="InterPro" id="IPR050390">
    <property type="entry name" value="C5-Methyltransferase"/>
</dbReference>
<dbReference type="Proteomes" id="UP000585681">
    <property type="component" value="Unassembled WGS sequence"/>
</dbReference>
<evidence type="ECO:0000256" key="8">
    <source>
        <dbReference type="RuleBase" id="RU000417"/>
    </source>
</evidence>
<dbReference type="EC" id="2.1.1.37" evidence="8"/>
<dbReference type="GO" id="GO:0003886">
    <property type="term" value="F:DNA (cytosine-5-)-methyltransferase activity"/>
    <property type="evidence" value="ECO:0007669"/>
    <property type="project" value="UniProtKB-EC"/>
</dbReference>
<dbReference type="PROSITE" id="PS00095">
    <property type="entry name" value="C5_MTASE_2"/>
    <property type="match status" value="1"/>
</dbReference>
<evidence type="ECO:0000313" key="9">
    <source>
        <dbReference type="EMBL" id="MBB4023876.1"/>
    </source>
</evidence>
<dbReference type="GO" id="GO:0032259">
    <property type="term" value="P:methylation"/>
    <property type="evidence" value="ECO:0007669"/>
    <property type="project" value="UniProtKB-KW"/>
</dbReference>
<dbReference type="InterPro" id="IPR001525">
    <property type="entry name" value="C5_MeTfrase"/>
</dbReference>
<dbReference type="PRINTS" id="PR00105">
    <property type="entry name" value="C5METTRFRASE"/>
</dbReference>
<reference evidence="9" key="1">
    <citation type="submission" date="2020-08" db="EMBL/GenBank/DDBJ databases">
        <title>Genomic Encyclopedia of Type Strains, Phase IV (KMG-IV): sequencing the most valuable type-strain genomes for metagenomic binning, comparative biology and taxonomic classification.</title>
        <authorList>
            <person name="Goeker M."/>
        </authorList>
    </citation>
    <scope>NUCLEOTIDE SEQUENCE [LARGE SCALE GENOMIC DNA]</scope>
    <source>
        <strain evidence="9">DSM 105040</strain>
    </source>
</reference>
<dbReference type="NCBIfam" id="TIGR00675">
    <property type="entry name" value="dcm"/>
    <property type="match status" value="1"/>
</dbReference>
<name>A0A840CMB4_9RHOB</name>
<dbReference type="EMBL" id="JACIEQ010000012">
    <property type="protein sequence ID" value="MBB4023876.1"/>
    <property type="molecule type" value="Genomic_DNA"/>
</dbReference>
<organism evidence="9 10">
    <name type="scientific">Actibacterium naphthalenivorans</name>
    <dbReference type="NCBI Taxonomy" id="1614693"/>
    <lineage>
        <taxon>Bacteria</taxon>
        <taxon>Pseudomonadati</taxon>
        <taxon>Pseudomonadota</taxon>
        <taxon>Alphaproteobacteria</taxon>
        <taxon>Rhodobacterales</taxon>
        <taxon>Roseobacteraceae</taxon>
        <taxon>Actibacterium</taxon>
    </lineage>
</organism>
<dbReference type="GO" id="GO:0044027">
    <property type="term" value="P:negative regulation of gene expression via chromosomal CpG island methylation"/>
    <property type="evidence" value="ECO:0007669"/>
    <property type="project" value="TreeGrafter"/>
</dbReference>
<comment type="caution">
    <text evidence="9">The sequence shown here is derived from an EMBL/GenBank/DDBJ whole genome shotgun (WGS) entry which is preliminary data.</text>
</comment>
<evidence type="ECO:0000256" key="4">
    <source>
        <dbReference type="ARBA" id="ARBA00022747"/>
    </source>
</evidence>